<reference evidence="8" key="1">
    <citation type="submission" date="2016-10" db="EMBL/GenBank/DDBJ databases">
        <authorList>
            <person name="Varghese N."/>
            <person name="Submissions S."/>
        </authorList>
    </citation>
    <scope>NUCLEOTIDE SEQUENCE [LARGE SCALE GENOMIC DNA]</scope>
    <source>
        <strain evidence="8">CGMCC 1.12402</strain>
    </source>
</reference>
<sequence length="331" mass="36849">MKLLNTIARVLVGGLFIFSGLIKVNDPVGTQIKLEEYFTVFAVDIAPFFESLKPAALFLSVLLSTLEIVLGIAVLLKYREKLVTTLLLVLIVFFTFLTFYSAYFNKVTDCGCFGDAIKLTPWESFTKDIILLVLILVLFVKRKANEITSGAKKKTIGLAVVVVLCLAVAFNAIKHLPVIDFRAYKVGTNINEAIMPPADDPTQVPKITNYALWGDESDFTFESLQGKKLLLIIHDVEKTDLESYPELNSMIRALGYDVEVVAITASSGPQFEALRHQEQLAIPYYYSDKTLLKTMIRSNPGLVLMNNGTIKGKWHYNDIPAATDVLEKVAQ</sequence>
<evidence type="ECO:0000256" key="3">
    <source>
        <dbReference type="ARBA" id="ARBA00022989"/>
    </source>
</evidence>
<evidence type="ECO:0000259" key="6">
    <source>
        <dbReference type="Pfam" id="PF07291"/>
    </source>
</evidence>
<feature type="transmembrane region" description="Helical" evidence="5">
    <location>
        <begin position="124"/>
        <end position="144"/>
    </location>
</feature>
<evidence type="ECO:0000256" key="2">
    <source>
        <dbReference type="ARBA" id="ARBA00022692"/>
    </source>
</evidence>
<feature type="transmembrane region" description="Helical" evidence="5">
    <location>
        <begin position="55"/>
        <end position="76"/>
    </location>
</feature>
<protein>
    <submittedName>
        <fullName evidence="7">Uncharacterized membrane protein YphA, DoxX/SURF4 family</fullName>
    </submittedName>
</protein>
<keyword evidence="2 5" id="KW-0812">Transmembrane</keyword>
<keyword evidence="8" id="KW-1185">Reference proteome</keyword>
<dbReference type="GO" id="GO:0030416">
    <property type="term" value="P:methylamine metabolic process"/>
    <property type="evidence" value="ECO:0007669"/>
    <property type="project" value="InterPro"/>
</dbReference>
<name>A0A1I0RKK2_9BACT</name>
<keyword evidence="4 5" id="KW-0472">Membrane</keyword>
<feature type="transmembrane region" description="Helical" evidence="5">
    <location>
        <begin position="83"/>
        <end position="104"/>
    </location>
</feature>
<keyword evidence="3 5" id="KW-1133">Transmembrane helix</keyword>
<proteinExistence type="predicted"/>
<dbReference type="Proteomes" id="UP000199437">
    <property type="component" value="Unassembled WGS sequence"/>
</dbReference>
<evidence type="ECO:0000313" key="7">
    <source>
        <dbReference type="EMBL" id="SEW41358.1"/>
    </source>
</evidence>
<gene>
    <name evidence="7" type="ORF">SAMN05216290_3732</name>
</gene>
<accession>A0A1I0RKK2</accession>
<dbReference type="AlphaFoldDB" id="A0A1I0RKK2"/>
<dbReference type="InterPro" id="IPR009908">
    <property type="entry name" value="Methylamine_util_MauE"/>
</dbReference>
<dbReference type="GO" id="GO:0016020">
    <property type="term" value="C:membrane"/>
    <property type="evidence" value="ECO:0007669"/>
    <property type="project" value="UniProtKB-SubCell"/>
</dbReference>
<dbReference type="RefSeq" id="WP_090260690.1">
    <property type="nucleotide sequence ID" value="NZ_FOIR01000004.1"/>
</dbReference>
<evidence type="ECO:0000313" key="8">
    <source>
        <dbReference type="Proteomes" id="UP000199437"/>
    </source>
</evidence>
<evidence type="ECO:0000256" key="4">
    <source>
        <dbReference type="ARBA" id="ARBA00023136"/>
    </source>
</evidence>
<evidence type="ECO:0000256" key="1">
    <source>
        <dbReference type="ARBA" id="ARBA00004141"/>
    </source>
</evidence>
<dbReference type="STRING" id="1267423.SAMN05216290_3732"/>
<dbReference type="EMBL" id="FOIR01000004">
    <property type="protein sequence ID" value="SEW41358.1"/>
    <property type="molecule type" value="Genomic_DNA"/>
</dbReference>
<organism evidence="7 8">
    <name type="scientific">Roseivirga pacifica</name>
    <dbReference type="NCBI Taxonomy" id="1267423"/>
    <lineage>
        <taxon>Bacteria</taxon>
        <taxon>Pseudomonadati</taxon>
        <taxon>Bacteroidota</taxon>
        <taxon>Cytophagia</taxon>
        <taxon>Cytophagales</taxon>
        <taxon>Roseivirgaceae</taxon>
        <taxon>Roseivirga</taxon>
    </lineage>
</organism>
<evidence type="ECO:0000256" key="5">
    <source>
        <dbReference type="SAM" id="Phobius"/>
    </source>
</evidence>
<feature type="transmembrane region" description="Helical" evidence="5">
    <location>
        <begin position="156"/>
        <end position="173"/>
    </location>
</feature>
<dbReference type="Pfam" id="PF07291">
    <property type="entry name" value="MauE"/>
    <property type="match status" value="1"/>
</dbReference>
<feature type="domain" description="Methylamine utilisation protein MauE" evidence="6">
    <location>
        <begin position="1"/>
        <end position="139"/>
    </location>
</feature>
<comment type="subcellular location">
    <subcellularLocation>
        <location evidence="1">Membrane</location>
        <topology evidence="1">Multi-pass membrane protein</topology>
    </subcellularLocation>
</comment>
<dbReference type="GeneID" id="99988400"/>
<feature type="transmembrane region" description="Helical" evidence="5">
    <location>
        <begin position="7"/>
        <end position="24"/>
    </location>
</feature>
<dbReference type="OrthoDB" id="9809429at2"/>